<gene>
    <name evidence="2" type="ORF">ENN98_01845</name>
</gene>
<dbReference type="Pfam" id="PF08448">
    <property type="entry name" value="PAS_4"/>
    <property type="match status" value="1"/>
</dbReference>
<dbReference type="NCBIfam" id="TIGR00229">
    <property type="entry name" value="sensory_box"/>
    <property type="match status" value="1"/>
</dbReference>
<dbReference type="SMART" id="SM00091">
    <property type="entry name" value="PAS"/>
    <property type="match status" value="1"/>
</dbReference>
<dbReference type="EMBL" id="DSDS01000041">
    <property type="protein sequence ID" value="HET97450.1"/>
    <property type="molecule type" value="Genomic_DNA"/>
</dbReference>
<reference evidence="2" key="1">
    <citation type="journal article" date="2020" name="mSystems">
        <title>Genome- and Community-Level Interaction Insights into Carbon Utilization and Element Cycling Functions of Hydrothermarchaeota in Hydrothermal Sediment.</title>
        <authorList>
            <person name="Zhou Z."/>
            <person name="Liu Y."/>
            <person name="Xu W."/>
            <person name="Pan J."/>
            <person name="Luo Z.H."/>
            <person name="Li M."/>
        </authorList>
    </citation>
    <scope>NUCLEOTIDE SEQUENCE [LARGE SCALE GENOMIC DNA]</scope>
    <source>
        <strain evidence="2">SpSt-1224</strain>
    </source>
</reference>
<accession>A0A7C2XGE6</accession>
<evidence type="ECO:0000313" key="2">
    <source>
        <dbReference type="EMBL" id="HET97450.1"/>
    </source>
</evidence>
<evidence type="ECO:0000259" key="1">
    <source>
        <dbReference type="PROSITE" id="PS50112"/>
    </source>
</evidence>
<proteinExistence type="predicted"/>
<dbReference type="Proteomes" id="UP000885986">
    <property type="component" value="Unassembled WGS sequence"/>
</dbReference>
<dbReference type="InterPro" id="IPR013656">
    <property type="entry name" value="PAS_4"/>
</dbReference>
<dbReference type="PROSITE" id="PS50112">
    <property type="entry name" value="PAS"/>
    <property type="match status" value="1"/>
</dbReference>
<dbReference type="InterPro" id="IPR000014">
    <property type="entry name" value="PAS"/>
</dbReference>
<dbReference type="SUPFAM" id="SSF55785">
    <property type="entry name" value="PYP-like sensor domain (PAS domain)"/>
    <property type="match status" value="1"/>
</dbReference>
<organism evidence="2">
    <name type="scientific">Desulfurivibrio alkaliphilus</name>
    <dbReference type="NCBI Taxonomy" id="427923"/>
    <lineage>
        <taxon>Bacteria</taxon>
        <taxon>Pseudomonadati</taxon>
        <taxon>Thermodesulfobacteriota</taxon>
        <taxon>Desulfobulbia</taxon>
        <taxon>Desulfobulbales</taxon>
        <taxon>Desulfobulbaceae</taxon>
        <taxon>Desulfurivibrio</taxon>
    </lineage>
</organism>
<name>A0A7C2XGE6_9BACT</name>
<dbReference type="Gene3D" id="3.30.450.20">
    <property type="entry name" value="PAS domain"/>
    <property type="match status" value="1"/>
</dbReference>
<dbReference type="AlphaFoldDB" id="A0A7C2XGE6"/>
<protein>
    <submittedName>
        <fullName evidence="2">PAS domain-containing protein</fullName>
    </submittedName>
</protein>
<sequence>MILNQILDNIDWGLVIIDREFKVRYWNRWMALHSGIPSQEIRGSSILDFYPHFQNKKFIRNFKAVVTFGNHYFFPQKLYGYMFPFRPDGNFVSEINYMQQSCTMGPLRDEKKVIQYVYISVKDVTEAYIYETNLASALLTLLEKYVDKSEMPASEAQSILEELLPVSGQEILAKHAKPQKDKDTHALIGDQLVEILSEIATSNR</sequence>
<feature type="domain" description="PAS" evidence="1">
    <location>
        <begin position="1"/>
        <end position="50"/>
    </location>
</feature>
<dbReference type="InterPro" id="IPR035965">
    <property type="entry name" value="PAS-like_dom_sf"/>
</dbReference>
<comment type="caution">
    <text evidence="2">The sequence shown here is derived from an EMBL/GenBank/DDBJ whole genome shotgun (WGS) entry which is preliminary data.</text>
</comment>
<dbReference type="CDD" id="cd00130">
    <property type="entry name" value="PAS"/>
    <property type="match status" value="1"/>
</dbReference>